<sequence length="418" mass="45962">MSRSIIAVIGMHRSGTSLTMQALGALGAEAGGGLLAGDDYNRKGYWEAGEIVAFHDRLLAANGRAWGMPEHLLPLPEDWWGSDAAGAAGAELREILVARLEGTSQGSALALKDPRMTLFLPLWIRAAADLGVPMKALLCLRDPAGVSASLGRRDQTSQEMSEALWLAYTLAALANAADLPMQISRLDDWHDDAAGSLARIAQFTGLSVQGVEPPFAPELTSGAGDTAPSDTLVAELWRELRGFPKGSHPDAGLIARASLLRRGAAHLSILASEIRAEIGETPSHQLQRDLEAFRQGVERVSAERDAQVEKARELQSAYRSEAEARDTYETAFRKASEERALFEARAQEMHRAYLQEADARSQFEARARSMAEAYRKETEARQQFQDQAARMSDAYRKVSTEYEAFRRRLNPLKWFGRR</sequence>
<proteinExistence type="predicted"/>
<dbReference type="InterPro" id="IPR027417">
    <property type="entry name" value="P-loop_NTPase"/>
</dbReference>
<comment type="caution">
    <text evidence="1">The sequence shown here is derived from an EMBL/GenBank/DDBJ whole genome shotgun (WGS) entry which is preliminary data.</text>
</comment>
<evidence type="ECO:0008006" key="3">
    <source>
        <dbReference type="Google" id="ProtNLM"/>
    </source>
</evidence>
<dbReference type="EMBL" id="JAVQLW010000002">
    <property type="protein sequence ID" value="MDS9469134.1"/>
    <property type="molecule type" value="Genomic_DNA"/>
</dbReference>
<evidence type="ECO:0000313" key="2">
    <source>
        <dbReference type="Proteomes" id="UP001269144"/>
    </source>
</evidence>
<reference evidence="2" key="1">
    <citation type="submission" date="2023-07" db="EMBL/GenBank/DDBJ databases">
        <title>Paracoccus sp. MBLB3053 whole genome sequence.</title>
        <authorList>
            <person name="Hwang C.Y."/>
            <person name="Cho E.-S."/>
            <person name="Seo M.-J."/>
        </authorList>
    </citation>
    <scope>NUCLEOTIDE SEQUENCE [LARGE SCALE GENOMIC DNA]</scope>
    <source>
        <strain evidence="2">MBLB3053</strain>
    </source>
</reference>
<organism evidence="1 2">
    <name type="scientific">Paracoccus aurantius</name>
    <dbReference type="NCBI Taxonomy" id="3073814"/>
    <lineage>
        <taxon>Bacteria</taxon>
        <taxon>Pseudomonadati</taxon>
        <taxon>Pseudomonadota</taxon>
        <taxon>Alphaproteobacteria</taxon>
        <taxon>Rhodobacterales</taxon>
        <taxon>Paracoccaceae</taxon>
        <taxon>Paracoccus</taxon>
    </lineage>
</organism>
<gene>
    <name evidence="1" type="ORF">RGQ15_16335</name>
</gene>
<evidence type="ECO:0000313" key="1">
    <source>
        <dbReference type="EMBL" id="MDS9469134.1"/>
    </source>
</evidence>
<dbReference type="RefSeq" id="WP_311161660.1">
    <property type="nucleotide sequence ID" value="NZ_JAVQLW010000002.1"/>
</dbReference>
<protein>
    <recommendedName>
        <fullName evidence="3">Sulfotransferase family protein</fullName>
    </recommendedName>
</protein>
<dbReference type="Proteomes" id="UP001269144">
    <property type="component" value="Unassembled WGS sequence"/>
</dbReference>
<accession>A0ABU2HWZ8</accession>
<keyword evidence="2" id="KW-1185">Reference proteome</keyword>
<name>A0ABU2HWZ8_9RHOB</name>
<dbReference type="SUPFAM" id="SSF52540">
    <property type="entry name" value="P-loop containing nucleoside triphosphate hydrolases"/>
    <property type="match status" value="1"/>
</dbReference>
<dbReference type="Gene3D" id="3.40.50.300">
    <property type="entry name" value="P-loop containing nucleotide triphosphate hydrolases"/>
    <property type="match status" value="1"/>
</dbReference>